<dbReference type="GO" id="GO:0006402">
    <property type="term" value="P:mRNA catabolic process"/>
    <property type="evidence" value="ECO:0007669"/>
    <property type="project" value="UniProtKB-UniRule"/>
</dbReference>
<evidence type="ECO:0000256" key="2">
    <source>
        <dbReference type="ARBA" id="ARBA00022490"/>
    </source>
</evidence>
<reference evidence="11 12" key="1">
    <citation type="journal article" date="2016" name="Nat. Commun.">
        <title>Thousands of microbial genomes shed light on interconnected biogeochemical processes in an aquifer system.</title>
        <authorList>
            <person name="Anantharaman K."/>
            <person name="Brown C.T."/>
            <person name="Hug L.A."/>
            <person name="Sharon I."/>
            <person name="Castelle C.J."/>
            <person name="Probst A.J."/>
            <person name="Thomas B.C."/>
            <person name="Singh A."/>
            <person name="Wilkins M.J."/>
            <person name="Karaoz U."/>
            <person name="Brodie E.L."/>
            <person name="Williams K.H."/>
            <person name="Hubbard S.S."/>
            <person name="Banfield J.F."/>
        </authorList>
    </citation>
    <scope>NUCLEOTIDE SEQUENCE [LARGE SCALE GENOMIC DNA]</scope>
</reference>
<comment type="catalytic activity">
    <reaction evidence="8">
        <text>RNA(n+1) + phosphate = RNA(n) + a ribonucleoside 5'-diphosphate</text>
        <dbReference type="Rhea" id="RHEA:22096"/>
        <dbReference type="Rhea" id="RHEA-COMP:14527"/>
        <dbReference type="Rhea" id="RHEA-COMP:17342"/>
        <dbReference type="ChEBI" id="CHEBI:43474"/>
        <dbReference type="ChEBI" id="CHEBI:57930"/>
        <dbReference type="ChEBI" id="CHEBI:140395"/>
        <dbReference type="EC" id="2.7.7.8"/>
    </reaction>
</comment>
<dbReference type="Pfam" id="PF03726">
    <property type="entry name" value="PNPase"/>
    <property type="match status" value="1"/>
</dbReference>
<evidence type="ECO:0000259" key="10">
    <source>
        <dbReference type="PROSITE" id="PS50126"/>
    </source>
</evidence>
<dbReference type="Gene3D" id="3.30.230.70">
    <property type="entry name" value="GHMP Kinase, N-terminal domain"/>
    <property type="match status" value="2"/>
</dbReference>
<keyword evidence="7 8" id="KW-0694">RNA-binding</keyword>
<dbReference type="Pfam" id="PF00013">
    <property type="entry name" value="KH_1"/>
    <property type="match status" value="1"/>
</dbReference>
<dbReference type="Gene3D" id="3.30.1370.10">
    <property type="entry name" value="K Homology domain, type 1"/>
    <property type="match status" value="1"/>
</dbReference>
<feature type="domain" description="S1 motif" evidence="10">
    <location>
        <begin position="623"/>
        <end position="691"/>
    </location>
</feature>
<dbReference type="SMART" id="SM00322">
    <property type="entry name" value="KH"/>
    <property type="match status" value="1"/>
</dbReference>
<sequence length="719" mass="79066">MKIISKAKEIGGRELTLEVGRFAEQATSSVLARYGDTMVLVTVVVSSPNPHLNYFPLTVEYVERLYAGGRIKGSRWVKREGRPSDDAILRARLIDRSIRPLFPKGFKNEVQVIVTVLSVDGENEPDILSIVATSAALSISSIPWNGPVAASRIGWIHNNGESSFITNPPASELTFSDMDMVVTSTPEKVLMIESGMKQVPEDKALEGISFAHGENQKIIALISELVKETGKKKMEYIDHQPDPKLIKTLEKEYAKEIEQVILKRVSKESEGEDLELLSSTIAEKYGEDYEKKHIESALDVIFKKKMREKILNKGIRADGRDTVTIRPIEVSVGLLPRTHGSAMFKRGQTQVLTVATLGSPSLEQLIESPEGESAKRYMHHYSMPPYSVGETGRVGFPSRREIGHGALAERALLPVIPVEDKFPYTIRLVSEVMSSNGSTSMAATCGSTLALMDAGVPIVSPVAGIAMGLITSKDKYVILTDIMGIEDFGGDMDFKVAGTEAGITAIQLDVKIDGLNMEMIKETLTRAREGRIFILKKMLAVIGESRKQISQYAPKIVVITIPQNKIGEVIGPGGKIIRQIIADTGCDINVDDDGKVTIAGTDVTGVDKAYNWISGIIKDVNPGEEYEGTVKRILSFGAFVEILPGKEGMVHVSQMKAGFVNSPEDVVQIGQQVRVRVYEVDDQGRINLSMLFGEEAEKNPPRKRESRPDRGFRGPRRRF</sequence>
<organism evidence="11 12">
    <name type="scientific">Candidatus Gottesmanbacteria bacterium RIFCSPHIGHO2_01_FULL_39_10</name>
    <dbReference type="NCBI Taxonomy" id="1798375"/>
    <lineage>
        <taxon>Bacteria</taxon>
        <taxon>Candidatus Gottesmaniibacteriota</taxon>
    </lineage>
</organism>
<dbReference type="GO" id="GO:0000287">
    <property type="term" value="F:magnesium ion binding"/>
    <property type="evidence" value="ECO:0007669"/>
    <property type="project" value="UniProtKB-UniRule"/>
</dbReference>
<dbReference type="SUPFAM" id="SSF55666">
    <property type="entry name" value="Ribonuclease PH domain 2-like"/>
    <property type="match status" value="2"/>
</dbReference>
<feature type="compositionally biased region" description="Basic and acidic residues" evidence="9">
    <location>
        <begin position="695"/>
        <end position="712"/>
    </location>
</feature>
<keyword evidence="3 8" id="KW-0808">Transferase</keyword>
<dbReference type="SUPFAM" id="SSF50249">
    <property type="entry name" value="Nucleic acid-binding proteins"/>
    <property type="match status" value="1"/>
</dbReference>
<comment type="caution">
    <text evidence="11">The sequence shown here is derived from an EMBL/GenBank/DDBJ whole genome shotgun (WGS) entry which is preliminary data.</text>
</comment>
<evidence type="ECO:0000256" key="9">
    <source>
        <dbReference type="SAM" id="MobiDB-lite"/>
    </source>
</evidence>
<evidence type="ECO:0000313" key="12">
    <source>
        <dbReference type="Proteomes" id="UP000177383"/>
    </source>
</evidence>
<name>A0A1F5ZNI1_9BACT</name>
<dbReference type="Pfam" id="PF01138">
    <property type="entry name" value="RNase_PH"/>
    <property type="match status" value="2"/>
</dbReference>
<dbReference type="EMBL" id="MFJE01000044">
    <property type="protein sequence ID" value="OGG13642.1"/>
    <property type="molecule type" value="Genomic_DNA"/>
</dbReference>
<dbReference type="GO" id="GO:0004654">
    <property type="term" value="F:polyribonucleotide nucleotidyltransferase activity"/>
    <property type="evidence" value="ECO:0007669"/>
    <property type="project" value="UniProtKB-UniRule"/>
</dbReference>
<keyword evidence="5 8" id="KW-0479">Metal-binding</keyword>
<dbReference type="PANTHER" id="PTHR11252">
    <property type="entry name" value="POLYRIBONUCLEOTIDE NUCLEOTIDYLTRANSFERASE"/>
    <property type="match status" value="1"/>
</dbReference>
<dbReference type="FunFam" id="2.40.50.140:FF:000051">
    <property type="entry name" value="RNA-binding transcriptional accessory protein"/>
    <property type="match status" value="1"/>
</dbReference>
<dbReference type="InterPro" id="IPR012162">
    <property type="entry name" value="PNPase"/>
</dbReference>
<dbReference type="SUPFAM" id="SSF46915">
    <property type="entry name" value="Polynucleotide phosphorylase/guanosine pentaphosphate synthase (PNPase/GPSI), domain 3"/>
    <property type="match status" value="1"/>
</dbReference>
<dbReference type="CDD" id="cd11363">
    <property type="entry name" value="RNase_PH_PNPase_1"/>
    <property type="match status" value="1"/>
</dbReference>
<comment type="cofactor">
    <cofactor evidence="8">
        <name>Mg(2+)</name>
        <dbReference type="ChEBI" id="CHEBI:18420"/>
    </cofactor>
</comment>
<dbReference type="Gene3D" id="2.40.50.140">
    <property type="entry name" value="Nucleic acid-binding proteins"/>
    <property type="match status" value="1"/>
</dbReference>
<dbReference type="Pfam" id="PF00575">
    <property type="entry name" value="S1"/>
    <property type="match status" value="1"/>
</dbReference>
<dbReference type="InterPro" id="IPR036456">
    <property type="entry name" value="PNPase_PH_RNA-bd_sf"/>
</dbReference>
<proteinExistence type="inferred from homology"/>
<dbReference type="Pfam" id="PF03725">
    <property type="entry name" value="RNase_PH_C"/>
    <property type="match status" value="1"/>
</dbReference>
<dbReference type="EC" id="2.7.7.8" evidence="8"/>
<dbReference type="GO" id="GO:0000175">
    <property type="term" value="F:3'-5'-RNA exonuclease activity"/>
    <property type="evidence" value="ECO:0007669"/>
    <property type="project" value="TreeGrafter"/>
</dbReference>
<protein>
    <recommendedName>
        <fullName evidence="8">Polyribonucleotide nucleotidyltransferase</fullName>
        <ecNumber evidence="8">2.7.7.8</ecNumber>
    </recommendedName>
    <alternativeName>
        <fullName evidence="8">Polynucleotide phosphorylase</fullName>
        <shortName evidence="8">PNPase</shortName>
    </alternativeName>
</protein>
<gene>
    <name evidence="8" type="primary">pnp</name>
    <name evidence="11" type="ORF">A2773_06225</name>
</gene>
<accession>A0A1F5ZNI1</accession>
<comment type="similarity">
    <text evidence="1 8">Belongs to the polyribonucleotide nucleotidyltransferase family.</text>
</comment>
<dbReference type="NCBIfam" id="NF008805">
    <property type="entry name" value="PRK11824.1"/>
    <property type="match status" value="1"/>
</dbReference>
<evidence type="ECO:0000313" key="11">
    <source>
        <dbReference type="EMBL" id="OGG13642.1"/>
    </source>
</evidence>
<dbReference type="STRING" id="1798375.A2773_06225"/>
<evidence type="ECO:0000256" key="8">
    <source>
        <dbReference type="HAMAP-Rule" id="MF_01595"/>
    </source>
</evidence>
<dbReference type="InterPro" id="IPR015848">
    <property type="entry name" value="PNPase_PH_RNA-bd_bac/org-type"/>
</dbReference>
<evidence type="ECO:0000256" key="6">
    <source>
        <dbReference type="ARBA" id="ARBA00022842"/>
    </source>
</evidence>
<dbReference type="PROSITE" id="PS50084">
    <property type="entry name" value="KH_TYPE_1"/>
    <property type="match status" value="1"/>
</dbReference>
<dbReference type="InterPro" id="IPR036612">
    <property type="entry name" value="KH_dom_type_1_sf"/>
</dbReference>
<keyword evidence="6 8" id="KW-0460">Magnesium</keyword>
<dbReference type="AlphaFoldDB" id="A0A1F5ZNI1"/>
<dbReference type="InterPro" id="IPR027408">
    <property type="entry name" value="PNPase/RNase_PH_dom_sf"/>
</dbReference>
<dbReference type="PROSITE" id="PS50126">
    <property type="entry name" value="S1"/>
    <property type="match status" value="1"/>
</dbReference>
<evidence type="ECO:0000256" key="4">
    <source>
        <dbReference type="ARBA" id="ARBA00022695"/>
    </source>
</evidence>
<dbReference type="InterPro" id="IPR020568">
    <property type="entry name" value="Ribosomal_Su5_D2-typ_SF"/>
</dbReference>
<dbReference type="FunFam" id="3.30.1370.10:FF:000001">
    <property type="entry name" value="Polyribonucleotide nucleotidyltransferase"/>
    <property type="match status" value="1"/>
</dbReference>
<keyword evidence="2 8" id="KW-0963">Cytoplasm</keyword>
<dbReference type="InterPro" id="IPR003029">
    <property type="entry name" value="S1_domain"/>
</dbReference>
<dbReference type="InterPro" id="IPR004087">
    <property type="entry name" value="KH_dom"/>
</dbReference>
<evidence type="ECO:0000256" key="3">
    <source>
        <dbReference type="ARBA" id="ARBA00022679"/>
    </source>
</evidence>
<dbReference type="InterPro" id="IPR012340">
    <property type="entry name" value="NA-bd_OB-fold"/>
</dbReference>
<dbReference type="NCBIfam" id="TIGR03591">
    <property type="entry name" value="polynuc_phos"/>
    <property type="match status" value="1"/>
</dbReference>
<dbReference type="InterPro" id="IPR015847">
    <property type="entry name" value="ExoRNase_PH_dom2"/>
</dbReference>
<dbReference type="CDD" id="cd02393">
    <property type="entry name" value="KH-I_PNPase"/>
    <property type="match status" value="1"/>
</dbReference>
<dbReference type="PANTHER" id="PTHR11252:SF0">
    <property type="entry name" value="POLYRIBONUCLEOTIDE NUCLEOTIDYLTRANSFERASE 1, MITOCHONDRIAL"/>
    <property type="match status" value="1"/>
</dbReference>
<comment type="function">
    <text evidence="8">Involved in mRNA degradation. Catalyzes the phosphorolysis of single-stranded polyribonucleotides processively in the 3'- to 5'-direction.</text>
</comment>
<dbReference type="SUPFAM" id="SSF54211">
    <property type="entry name" value="Ribosomal protein S5 domain 2-like"/>
    <property type="match status" value="2"/>
</dbReference>
<dbReference type="InterPro" id="IPR004088">
    <property type="entry name" value="KH_dom_type_1"/>
</dbReference>
<dbReference type="InterPro" id="IPR036345">
    <property type="entry name" value="ExoRNase_PH_dom2_sf"/>
</dbReference>
<dbReference type="Proteomes" id="UP000177383">
    <property type="component" value="Unassembled WGS sequence"/>
</dbReference>
<dbReference type="HAMAP" id="MF_01595">
    <property type="entry name" value="PNPase"/>
    <property type="match status" value="1"/>
</dbReference>
<dbReference type="GO" id="GO:0006396">
    <property type="term" value="P:RNA processing"/>
    <property type="evidence" value="ECO:0007669"/>
    <property type="project" value="InterPro"/>
</dbReference>
<dbReference type="InterPro" id="IPR001247">
    <property type="entry name" value="ExoRNase_PH_dom1"/>
</dbReference>
<dbReference type="CDD" id="cd11364">
    <property type="entry name" value="RNase_PH_PNPase_2"/>
    <property type="match status" value="1"/>
</dbReference>
<dbReference type="FunFam" id="3.30.230.70:FF:000001">
    <property type="entry name" value="Polyribonucleotide nucleotidyltransferase"/>
    <property type="match status" value="1"/>
</dbReference>
<feature type="region of interest" description="Disordered" evidence="9">
    <location>
        <begin position="693"/>
        <end position="719"/>
    </location>
</feature>
<dbReference type="FunFam" id="3.30.230.70:FF:000002">
    <property type="entry name" value="Polyribonucleotide nucleotidyltransferase"/>
    <property type="match status" value="1"/>
</dbReference>
<evidence type="ECO:0000256" key="5">
    <source>
        <dbReference type="ARBA" id="ARBA00022723"/>
    </source>
</evidence>
<evidence type="ECO:0000256" key="1">
    <source>
        <dbReference type="ARBA" id="ARBA00007404"/>
    </source>
</evidence>
<keyword evidence="4 8" id="KW-0548">Nucleotidyltransferase</keyword>
<evidence type="ECO:0000256" key="7">
    <source>
        <dbReference type="ARBA" id="ARBA00022884"/>
    </source>
</evidence>
<dbReference type="CDD" id="cd04472">
    <property type="entry name" value="S1_PNPase"/>
    <property type="match status" value="1"/>
</dbReference>
<dbReference type="SMART" id="SM00316">
    <property type="entry name" value="S1"/>
    <property type="match status" value="1"/>
</dbReference>
<dbReference type="GO" id="GO:0003729">
    <property type="term" value="F:mRNA binding"/>
    <property type="evidence" value="ECO:0007669"/>
    <property type="project" value="UniProtKB-ARBA"/>
</dbReference>
<feature type="binding site" evidence="8">
    <location>
        <position position="493"/>
    </location>
    <ligand>
        <name>Mg(2+)</name>
        <dbReference type="ChEBI" id="CHEBI:18420"/>
    </ligand>
</feature>
<dbReference type="SUPFAM" id="SSF54791">
    <property type="entry name" value="Eukaryotic type KH-domain (KH-domain type I)"/>
    <property type="match status" value="1"/>
</dbReference>
<dbReference type="GO" id="GO:0005829">
    <property type="term" value="C:cytosol"/>
    <property type="evidence" value="ECO:0007669"/>
    <property type="project" value="TreeGrafter"/>
</dbReference>
<feature type="binding site" evidence="8">
    <location>
        <position position="487"/>
    </location>
    <ligand>
        <name>Mg(2+)</name>
        <dbReference type="ChEBI" id="CHEBI:18420"/>
    </ligand>
</feature>
<comment type="subcellular location">
    <subcellularLocation>
        <location evidence="8">Cytoplasm</location>
    </subcellularLocation>
</comment>
<dbReference type="PIRSF" id="PIRSF005499">
    <property type="entry name" value="PNPase"/>
    <property type="match status" value="1"/>
</dbReference>